<dbReference type="AlphaFoldDB" id="A0A437PP44"/>
<dbReference type="GO" id="GO:0098797">
    <property type="term" value="C:plasma membrane protein complex"/>
    <property type="evidence" value="ECO:0007669"/>
    <property type="project" value="TreeGrafter"/>
</dbReference>
<dbReference type="InterPro" id="IPR003838">
    <property type="entry name" value="ABC3_permease_C"/>
</dbReference>
<comment type="subcellular location">
    <subcellularLocation>
        <location evidence="1">Cell membrane</location>
        <topology evidence="1">Multi-pass membrane protein</topology>
    </subcellularLocation>
</comment>
<feature type="domain" description="MacB-like periplasmic core" evidence="9">
    <location>
        <begin position="19"/>
        <end position="238"/>
    </location>
</feature>
<keyword evidence="3" id="KW-1003">Cell membrane</keyword>
<evidence type="ECO:0000313" key="10">
    <source>
        <dbReference type="EMBL" id="RVU24062.1"/>
    </source>
</evidence>
<dbReference type="GO" id="GO:0044874">
    <property type="term" value="P:lipoprotein localization to outer membrane"/>
    <property type="evidence" value="ECO:0007669"/>
    <property type="project" value="TreeGrafter"/>
</dbReference>
<comment type="similarity">
    <text evidence="2">Belongs to the ABC-4 integral membrane protein family. LolC/E subfamily.</text>
</comment>
<organism evidence="10 11">
    <name type="scientific">Sandaracinomonas limnophila</name>
    <dbReference type="NCBI Taxonomy" id="1862386"/>
    <lineage>
        <taxon>Bacteria</taxon>
        <taxon>Pseudomonadati</taxon>
        <taxon>Bacteroidota</taxon>
        <taxon>Cytophagia</taxon>
        <taxon>Cytophagales</taxon>
        <taxon>Flectobacillaceae</taxon>
        <taxon>Sandaracinomonas</taxon>
    </lineage>
</organism>
<feature type="domain" description="ABC3 transporter permease C-terminal" evidence="8">
    <location>
        <begin position="269"/>
        <end position="400"/>
    </location>
</feature>
<evidence type="ECO:0000256" key="6">
    <source>
        <dbReference type="ARBA" id="ARBA00023136"/>
    </source>
</evidence>
<dbReference type="RefSeq" id="WP_127804571.1">
    <property type="nucleotide sequence ID" value="NZ_SACY01000004.1"/>
</dbReference>
<feature type="transmembrane region" description="Helical" evidence="7">
    <location>
        <begin position="20"/>
        <end position="40"/>
    </location>
</feature>
<reference evidence="10 11" key="1">
    <citation type="submission" date="2019-01" db="EMBL/GenBank/DDBJ databases">
        <authorList>
            <person name="Chen W.-M."/>
        </authorList>
    </citation>
    <scope>NUCLEOTIDE SEQUENCE [LARGE SCALE GENOMIC DNA]</scope>
    <source>
        <strain evidence="10 11">FSY-15</strain>
    </source>
</reference>
<evidence type="ECO:0000256" key="1">
    <source>
        <dbReference type="ARBA" id="ARBA00004651"/>
    </source>
</evidence>
<sequence>MLVIISMAWRNIWRNKARSFVIMFSVALGIFAGLMVMALYKGMMRDRIKALIYQETGHLQLHNPSFKNDYEVKFTIDNLANVNNLLTQNRHVKKFTLRSIAQGMLATTNGSAGLQINGIDPASENNCSELNKKIIIGQVFSNQKKYEIIIGQKLSKKMKISLGDKVVLTFTDHTDEIVSGAFRVVGIMQTSNSAWEERNVYVQRNELNELLGLPNGAHEIAVILNSNEELPVAMMDLKSKMKSVLLEDWKKLSPETELMVDTVDITSYIIMVIILIALAFGIINTMLMSILERTREIGMMMALGMNKLKLFVLVLMETTFLTLSGLPLGIIAAISLSNYIAENGFSFGANSEEMMRKYGFGTTIYTDFAYEKLAMTILFVVTTAFISCLYPAIRALKLNPMEALRK</sequence>
<evidence type="ECO:0000259" key="9">
    <source>
        <dbReference type="Pfam" id="PF12704"/>
    </source>
</evidence>
<feature type="transmembrane region" description="Helical" evidence="7">
    <location>
        <begin position="268"/>
        <end position="290"/>
    </location>
</feature>
<accession>A0A437PP44</accession>
<evidence type="ECO:0000256" key="5">
    <source>
        <dbReference type="ARBA" id="ARBA00022989"/>
    </source>
</evidence>
<dbReference type="EMBL" id="SACY01000004">
    <property type="protein sequence ID" value="RVU24062.1"/>
    <property type="molecule type" value="Genomic_DNA"/>
</dbReference>
<keyword evidence="4 7" id="KW-0812">Transmembrane</keyword>
<proteinExistence type="inferred from homology"/>
<keyword evidence="11" id="KW-1185">Reference proteome</keyword>
<feature type="transmembrane region" description="Helical" evidence="7">
    <location>
        <begin position="373"/>
        <end position="396"/>
    </location>
</feature>
<evidence type="ECO:0000313" key="11">
    <source>
        <dbReference type="Proteomes" id="UP000282832"/>
    </source>
</evidence>
<evidence type="ECO:0000256" key="7">
    <source>
        <dbReference type="SAM" id="Phobius"/>
    </source>
</evidence>
<comment type="caution">
    <text evidence="10">The sequence shown here is derived from an EMBL/GenBank/DDBJ whole genome shotgun (WGS) entry which is preliminary data.</text>
</comment>
<dbReference type="InterPro" id="IPR025857">
    <property type="entry name" value="MacB_PCD"/>
</dbReference>
<evidence type="ECO:0000256" key="3">
    <source>
        <dbReference type="ARBA" id="ARBA00022475"/>
    </source>
</evidence>
<dbReference type="PANTHER" id="PTHR30489">
    <property type="entry name" value="LIPOPROTEIN-RELEASING SYSTEM TRANSMEMBRANE PROTEIN LOLE"/>
    <property type="match status" value="1"/>
</dbReference>
<dbReference type="Proteomes" id="UP000282832">
    <property type="component" value="Unassembled WGS sequence"/>
</dbReference>
<evidence type="ECO:0000256" key="2">
    <source>
        <dbReference type="ARBA" id="ARBA00005236"/>
    </source>
</evidence>
<dbReference type="OrthoDB" id="9784014at2"/>
<protein>
    <submittedName>
        <fullName evidence="10">ABC transporter permease</fullName>
    </submittedName>
</protein>
<name>A0A437PP44_9BACT</name>
<dbReference type="Pfam" id="PF02687">
    <property type="entry name" value="FtsX"/>
    <property type="match status" value="1"/>
</dbReference>
<evidence type="ECO:0000259" key="8">
    <source>
        <dbReference type="Pfam" id="PF02687"/>
    </source>
</evidence>
<feature type="transmembrane region" description="Helical" evidence="7">
    <location>
        <begin position="310"/>
        <end position="336"/>
    </location>
</feature>
<gene>
    <name evidence="10" type="ORF">EOJ36_09035</name>
</gene>
<dbReference type="Pfam" id="PF12704">
    <property type="entry name" value="MacB_PCD"/>
    <property type="match status" value="1"/>
</dbReference>
<dbReference type="InterPro" id="IPR051447">
    <property type="entry name" value="Lipoprotein-release_system"/>
</dbReference>
<keyword evidence="5 7" id="KW-1133">Transmembrane helix</keyword>
<evidence type="ECO:0000256" key="4">
    <source>
        <dbReference type="ARBA" id="ARBA00022692"/>
    </source>
</evidence>
<dbReference type="PANTHER" id="PTHR30489:SF0">
    <property type="entry name" value="LIPOPROTEIN-RELEASING SYSTEM TRANSMEMBRANE PROTEIN LOLE"/>
    <property type="match status" value="1"/>
</dbReference>
<keyword evidence="6 7" id="KW-0472">Membrane</keyword>